<name>A0ABN6XJ42_9MICO</name>
<evidence type="ECO:0000259" key="2">
    <source>
        <dbReference type="SMART" id="SM00507"/>
    </source>
</evidence>
<reference evidence="4" key="1">
    <citation type="journal article" date="2019" name="Int. J. Syst. Evol. Microbiol.">
        <title>The Global Catalogue of Microorganisms (GCM) 10K type strain sequencing project: providing services to taxonomists for standard genome sequencing and annotation.</title>
        <authorList>
            <consortium name="The Broad Institute Genomics Platform"/>
            <consortium name="The Broad Institute Genome Sequencing Center for Infectious Disease"/>
            <person name="Wu L."/>
            <person name="Ma J."/>
        </authorList>
    </citation>
    <scope>NUCLEOTIDE SEQUENCE [LARGE SCALE GENOMIC DNA]</scope>
    <source>
        <strain evidence="4">NBRC 108725</strain>
    </source>
</reference>
<feature type="domain" description="HNH nuclease" evidence="2">
    <location>
        <begin position="367"/>
        <end position="419"/>
    </location>
</feature>
<accession>A0ABN6XJ42</accession>
<dbReference type="CDD" id="cd00085">
    <property type="entry name" value="HNHc"/>
    <property type="match status" value="1"/>
</dbReference>
<proteinExistence type="predicted"/>
<dbReference type="InterPro" id="IPR003870">
    <property type="entry name" value="DUF222"/>
</dbReference>
<dbReference type="Proteomes" id="UP001321498">
    <property type="component" value="Chromosome"/>
</dbReference>
<protein>
    <recommendedName>
        <fullName evidence="2">HNH nuclease domain-containing protein</fullName>
    </recommendedName>
</protein>
<dbReference type="EMBL" id="AP027731">
    <property type="protein sequence ID" value="BDZ44892.1"/>
    <property type="molecule type" value="Genomic_DNA"/>
</dbReference>
<feature type="compositionally biased region" description="Acidic residues" evidence="1">
    <location>
        <begin position="254"/>
        <end position="268"/>
    </location>
</feature>
<gene>
    <name evidence="3" type="ORF">GCM10025866_08010</name>
</gene>
<feature type="region of interest" description="Disordered" evidence="1">
    <location>
        <begin position="237"/>
        <end position="273"/>
    </location>
</feature>
<evidence type="ECO:0000256" key="1">
    <source>
        <dbReference type="SAM" id="MobiDB-lite"/>
    </source>
</evidence>
<dbReference type="Pfam" id="PF02720">
    <property type="entry name" value="DUF222"/>
    <property type="match status" value="1"/>
</dbReference>
<evidence type="ECO:0000313" key="4">
    <source>
        <dbReference type="Proteomes" id="UP001321498"/>
    </source>
</evidence>
<sequence length="461" mass="49272">MESPSRTLARLAVAHAERVDQLNWAGPDASPEEVADGLTDAQTMAVLAELGRMRNLLEAELARYAGVAAVRSEPGGVEPLARRLGERSVAGAVGSATGASFRDASGWCAVGAALAVRRTLSGDVLPSQHPEVTRALAAGELGVEAGRLILDALAEMAPRLDVAQLQSRERFLVGEAPIVGVTGLRRLCRRLVDQVNPDGVLEREEDARVLNTARVLRRGEGRYRYIWDTDAEHHGIAQAATTPLTNPRRPGGSDGEDRDSEESYDDALADTRSPGQRLHDAIGDVFFAALKHAPGDVSGTAVTLLLTADHDAIVTGIGTATILGVEEPISAGAARRLACAAKILPAVMDGRSVPLDLGSANRLFSEAQRYALALRDGGCAWPGCGAPPSHCDAAHIAPWRDTRCTNLQNGILFCRFHHRRFDNDAWKIQCRDGIPFLIPPAHLDSTRTPRRCQQRALAPPG</sequence>
<dbReference type="RefSeq" id="WP_286278304.1">
    <property type="nucleotide sequence ID" value="NZ_AP027731.1"/>
</dbReference>
<organism evidence="3 4">
    <name type="scientific">Naasia aerilata</name>
    <dbReference type="NCBI Taxonomy" id="1162966"/>
    <lineage>
        <taxon>Bacteria</taxon>
        <taxon>Bacillati</taxon>
        <taxon>Actinomycetota</taxon>
        <taxon>Actinomycetes</taxon>
        <taxon>Micrococcales</taxon>
        <taxon>Microbacteriaceae</taxon>
        <taxon>Naasia</taxon>
    </lineage>
</organism>
<dbReference type="InterPro" id="IPR003615">
    <property type="entry name" value="HNH_nuc"/>
</dbReference>
<evidence type="ECO:0000313" key="3">
    <source>
        <dbReference type="EMBL" id="BDZ44892.1"/>
    </source>
</evidence>
<dbReference type="SMART" id="SM00507">
    <property type="entry name" value="HNHc"/>
    <property type="match status" value="1"/>
</dbReference>
<keyword evidence="4" id="KW-1185">Reference proteome</keyword>
<dbReference type="Pfam" id="PF13391">
    <property type="entry name" value="HNH_2"/>
    <property type="match status" value="1"/>
</dbReference>